<gene>
    <name evidence="1" type="ORF">E1091_07465</name>
</gene>
<organism evidence="1 2">
    <name type="scientific">Micromonospora fluostatini</name>
    <dbReference type="NCBI Taxonomy" id="1629071"/>
    <lineage>
        <taxon>Bacteria</taxon>
        <taxon>Bacillati</taxon>
        <taxon>Actinomycetota</taxon>
        <taxon>Actinomycetes</taxon>
        <taxon>Micromonosporales</taxon>
        <taxon>Micromonosporaceae</taxon>
        <taxon>Micromonospora</taxon>
    </lineage>
</organism>
<dbReference type="Proteomes" id="UP000295626">
    <property type="component" value="Unassembled WGS sequence"/>
</dbReference>
<dbReference type="EMBL" id="SMKE01000191">
    <property type="protein sequence ID" value="TDB98706.1"/>
    <property type="molecule type" value="Genomic_DNA"/>
</dbReference>
<comment type="caution">
    <text evidence="1">The sequence shown here is derived from an EMBL/GenBank/DDBJ whole genome shotgun (WGS) entry which is preliminary data.</text>
</comment>
<protein>
    <submittedName>
        <fullName evidence="1">Uncharacterized protein</fullName>
    </submittedName>
</protein>
<sequence length="85" mass="8911">MAGRAASAAMPRMGYVCYLCPGRPAVVVGGEPGDEEAVEQARQKWQAHLLDTHQKEVGRTSRVVVAGKVQPVTRSGPTVSLPAAA</sequence>
<proteinExistence type="predicted"/>
<accession>A0ABY2DIA1</accession>
<reference evidence="1 2" key="1">
    <citation type="submission" date="2019-02" db="EMBL/GenBank/DDBJ databases">
        <title>Draft genome sequences of novel Actinobacteria.</title>
        <authorList>
            <person name="Sahin N."/>
            <person name="Ay H."/>
            <person name="Saygin H."/>
        </authorList>
    </citation>
    <scope>NUCLEOTIDE SEQUENCE [LARGE SCALE GENOMIC DNA]</scope>
    <source>
        <strain evidence="1 2">JCM 30529</strain>
    </source>
</reference>
<evidence type="ECO:0000313" key="1">
    <source>
        <dbReference type="EMBL" id="TDB98706.1"/>
    </source>
</evidence>
<keyword evidence="2" id="KW-1185">Reference proteome</keyword>
<evidence type="ECO:0000313" key="2">
    <source>
        <dbReference type="Proteomes" id="UP000295626"/>
    </source>
</evidence>
<name>A0ABY2DIA1_9ACTN</name>